<evidence type="ECO:0000256" key="1">
    <source>
        <dbReference type="ARBA" id="ARBA00004651"/>
    </source>
</evidence>
<name>A0A252F709_9FIRM</name>
<feature type="transmembrane region" description="Helical" evidence="6">
    <location>
        <begin position="254"/>
        <end position="276"/>
    </location>
</feature>
<feature type="transmembrane region" description="Helical" evidence="6">
    <location>
        <begin position="355"/>
        <end position="379"/>
    </location>
</feature>
<keyword evidence="4 6" id="KW-1133">Transmembrane helix</keyword>
<dbReference type="InterPro" id="IPR051337">
    <property type="entry name" value="OPA_Antiporter"/>
</dbReference>
<evidence type="ECO:0000256" key="2">
    <source>
        <dbReference type="ARBA" id="ARBA00022448"/>
    </source>
</evidence>
<dbReference type="Pfam" id="PF07690">
    <property type="entry name" value="MFS_1"/>
    <property type="match status" value="1"/>
</dbReference>
<dbReference type="OrthoDB" id="9766638at2"/>
<dbReference type="EMBL" id="NHOC01000002">
    <property type="protein sequence ID" value="OUM21502.1"/>
    <property type="molecule type" value="Genomic_DNA"/>
</dbReference>
<feature type="transmembrane region" description="Helical" evidence="6">
    <location>
        <begin position="88"/>
        <end position="107"/>
    </location>
</feature>
<dbReference type="GO" id="GO:0035435">
    <property type="term" value="P:phosphate ion transmembrane transport"/>
    <property type="evidence" value="ECO:0007669"/>
    <property type="project" value="TreeGrafter"/>
</dbReference>
<dbReference type="PROSITE" id="PS50850">
    <property type="entry name" value="MFS"/>
    <property type="match status" value="1"/>
</dbReference>
<comment type="subcellular location">
    <subcellularLocation>
        <location evidence="1">Cell membrane</location>
        <topology evidence="1">Multi-pass membrane protein</topology>
    </subcellularLocation>
</comment>
<evidence type="ECO:0000259" key="7">
    <source>
        <dbReference type="PROSITE" id="PS50850"/>
    </source>
</evidence>
<feature type="transmembrane region" description="Helical" evidence="6">
    <location>
        <begin position="296"/>
        <end position="317"/>
    </location>
</feature>
<feature type="transmembrane region" description="Helical" evidence="6">
    <location>
        <begin position="391"/>
        <end position="414"/>
    </location>
</feature>
<dbReference type="PANTHER" id="PTHR43826">
    <property type="entry name" value="GLUCOSE-6-PHOSPHATE EXCHANGER SLC37A4"/>
    <property type="match status" value="1"/>
</dbReference>
<organism evidence="8 9">
    <name type="scientific">Butyricicoccus porcorum</name>
    <dbReference type="NCBI Taxonomy" id="1945634"/>
    <lineage>
        <taxon>Bacteria</taxon>
        <taxon>Bacillati</taxon>
        <taxon>Bacillota</taxon>
        <taxon>Clostridia</taxon>
        <taxon>Eubacteriales</taxon>
        <taxon>Butyricicoccaceae</taxon>
        <taxon>Butyricicoccus</taxon>
    </lineage>
</organism>
<dbReference type="InterPro" id="IPR036259">
    <property type="entry name" value="MFS_trans_sf"/>
</dbReference>
<dbReference type="GO" id="GO:0061513">
    <property type="term" value="F:glucose 6-phosphate:phosphate antiporter activity"/>
    <property type="evidence" value="ECO:0007669"/>
    <property type="project" value="TreeGrafter"/>
</dbReference>
<feature type="transmembrane region" description="Helical" evidence="6">
    <location>
        <begin position="116"/>
        <end position="133"/>
    </location>
</feature>
<proteinExistence type="predicted"/>
<dbReference type="SUPFAM" id="SSF103473">
    <property type="entry name" value="MFS general substrate transporter"/>
    <property type="match status" value="1"/>
</dbReference>
<evidence type="ECO:0000256" key="4">
    <source>
        <dbReference type="ARBA" id="ARBA00022989"/>
    </source>
</evidence>
<dbReference type="AlphaFoldDB" id="A0A252F709"/>
<keyword evidence="2" id="KW-0813">Transport</keyword>
<evidence type="ECO:0000256" key="5">
    <source>
        <dbReference type="ARBA" id="ARBA00023136"/>
    </source>
</evidence>
<dbReference type="InterPro" id="IPR000849">
    <property type="entry name" value="Sugar_P_transporter"/>
</dbReference>
<dbReference type="InterPro" id="IPR011701">
    <property type="entry name" value="MFS"/>
</dbReference>
<protein>
    <recommendedName>
        <fullName evidence="7">Major facilitator superfamily (MFS) profile domain-containing protein</fullName>
    </recommendedName>
</protein>
<dbReference type="PANTHER" id="PTHR43826:SF7">
    <property type="entry name" value="PROTEIN UHPC, PUTATIVE-RELATED"/>
    <property type="match status" value="1"/>
</dbReference>
<feature type="transmembrane region" description="Helical" evidence="6">
    <location>
        <begin position="329"/>
        <end position="349"/>
    </location>
</feature>
<feature type="transmembrane region" description="Helical" evidence="6">
    <location>
        <begin position="50"/>
        <end position="68"/>
    </location>
</feature>
<feature type="domain" description="Major facilitator superfamily (MFS) profile" evidence="7">
    <location>
        <begin position="50"/>
        <end position="446"/>
    </location>
</feature>
<evidence type="ECO:0000313" key="9">
    <source>
        <dbReference type="Proteomes" id="UP000194903"/>
    </source>
</evidence>
<accession>A0A252F709</accession>
<dbReference type="PIRSF" id="PIRSF002808">
    <property type="entry name" value="Hexose_phosphate_transp"/>
    <property type="match status" value="1"/>
</dbReference>
<reference evidence="8 9" key="1">
    <citation type="submission" date="2017-05" db="EMBL/GenBank/DDBJ databases">
        <title>Butyricicoccus porcorum sp. nov. a butyrate-producing bacterium from the swine intestinal tract.</title>
        <authorList>
            <person name="Trachsel J."/>
            <person name="Humphrey S."/>
            <person name="Allen H.K."/>
        </authorList>
    </citation>
    <scope>NUCLEOTIDE SEQUENCE [LARGE SCALE GENOMIC DNA]</scope>
    <source>
        <strain evidence="8">BB10</strain>
    </source>
</reference>
<feature type="transmembrane region" description="Helical" evidence="6">
    <location>
        <begin position="420"/>
        <end position="440"/>
    </location>
</feature>
<dbReference type="GO" id="GO:0005886">
    <property type="term" value="C:plasma membrane"/>
    <property type="evidence" value="ECO:0007669"/>
    <property type="project" value="UniProtKB-SubCell"/>
</dbReference>
<dbReference type="InterPro" id="IPR020846">
    <property type="entry name" value="MFS_dom"/>
</dbReference>
<keyword evidence="5 6" id="KW-0472">Membrane</keyword>
<keyword evidence="3 6" id="KW-0812">Transmembrane</keyword>
<gene>
    <name evidence="8" type="ORF">CBW42_02730</name>
</gene>
<keyword evidence="9" id="KW-1185">Reference proteome</keyword>
<feature type="transmembrane region" description="Helical" evidence="6">
    <location>
        <begin position="205"/>
        <end position="222"/>
    </location>
</feature>
<sequence length="453" mass="48541">METWYQCGLILLLQGNILGEVLQITGKRGKFIMTQVIRRRVCPHALSQRLFLLCAATYIIGLFGRLSYSAVMVDLISSGSMDKTQAGLVGTALFIVYGVCQIFSGLIGDHISPKKLVFTGVLGSAVINLGMGLTGTYGVMVVLWSLNGVFQSLIWSPVARIFAEQLPPDQRKRACSNAAATYPLATVLTYLLASVMLAFLGWRSVFLISGIVMVAAAAFWFVRMSWFERTIAEHGEMETIELHHQANSKQKDGLIHLMIVSGILLASISSMTHGMLRDGIQTWLPSLMTENFHFGTSASVALDIILPLVNISGVFITKAIAKNHIKNELKGSAGFFAVTIVALSLLGFVCDSSAVASLLLLTVASTCMVGANIMLVNLMPIHFGAIGRASSVTGILNCAAYVGSALSSFGIGAVADSFGWTSAIWVWVAFSLLALLAALSGSGRWGRYARSIG</sequence>
<evidence type="ECO:0000256" key="3">
    <source>
        <dbReference type="ARBA" id="ARBA00022692"/>
    </source>
</evidence>
<evidence type="ECO:0000313" key="8">
    <source>
        <dbReference type="EMBL" id="OUM21502.1"/>
    </source>
</evidence>
<dbReference type="Proteomes" id="UP000194903">
    <property type="component" value="Unassembled WGS sequence"/>
</dbReference>
<comment type="caution">
    <text evidence="8">The sequence shown here is derived from an EMBL/GenBank/DDBJ whole genome shotgun (WGS) entry which is preliminary data.</text>
</comment>
<evidence type="ECO:0000256" key="6">
    <source>
        <dbReference type="SAM" id="Phobius"/>
    </source>
</evidence>
<dbReference type="Gene3D" id="1.20.1250.20">
    <property type="entry name" value="MFS general substrate transporter like domains"/>
    <property type="match status" value="2"/>
</dbReference>